<feature type="compositionally biased region" description="Low complexity" evidence="1">
    <location>
        <begin position="78"/>
        <end position="91"/>
    </location>
</feature>
<keyword evidence="3" id="KW-1185">Reference proteome</keyword>
<sequence>NAEVHVAICLLLGKPVRPPSAKLNYPPDVDFASITLDNMNPRTLQLTRCVLDYRKTPGAIKDGKFNFQGMADYLDAASASSAGETTSSTTEVVQDHKSATQNSDNVSASQVTRLRRRKPAIHLSSPDD</sequence>
<protein>
    <submittedName>
        <fullName evidence="2">Uncharacterized protein</fullName>
    </submittedName>
</protein>
<accession>A0A167MRL5</accession>
<dbReference type="AlphaFoldDB" id="A0A167MRL5"/>
<dbReference type="Proteomes" id="UP000076738">
    <property type="component" value="Unassembled WGS sequence"/>
</dbReference>
<gene>
    <name evidence="2" type="ORF">CALVIDRAFT_536465</name>
</gene>
<feature type="compositionally biased region" description="Polar residues" evidence="1">
    <location>
        <begin position="99"/>
        <end position="112"/>
    </location>
</feature>
<evidence type="ECO:0000313" key="3">
    <source>
        <dbReference type="Proteomes" id="UP000076738"/>
    </source>
</evidence>
<name>A0A167MRL5_CALVF</name>
<evidence type="ECO:0000313" key="2">
    <source>
        <dbReference type="EMBL" id="KZO96994.1"/>
    </source>
</evidence>
<feature type="region of interest" description="Disordered" evidence="1">
    <location>
        <begin position="78"/>
        <end position="128"/>
    </location>
</feature>
<organism evidence="2 3">
    <name type="scientific">Calocera viscosa (strain TUFC12733)</name>
    <dbReference type="NCBI Taxonomy" id="1330018"/>
    <lineage>
        <taxon>Eukaryota</taxon>
        <taxon>Fungi</taxon>
        <taxon>Dikarya</taxon>
        <taxon>Basidiomycota</taxon>
        <taxon>Agaricomycotina</taxon>
        <taxon>Dacrymycetes</taxon>
        <taxon>Dacrymycetales</taxon>
        <taxon>Dacrymycetaceae</taxon>
        <taxon>Calocera</taxon>
    </lineage>
</organism>
<evidence type="ECO:0000256" key="1">
    <source>
        <dbReference type="SAM" id="MobiDB-lite"/>
    </source>
</evidence>
<reference evidence="2 3" key="1">
    <citation type="journal article" date="2016" name="Mol. Biol. Evol.">
        <title>Comparative Genomics of Early-Diverging Mushroom-Forming Fungi Provides Insights into the Origins of Lignocellulose Decay Capabilities.</title>
        <authorList>
            <person name="Nagy L.G."/>
            <person name="Riley R."/>
            <person name="Tritt A."/>
            <person name="Adam C."/>
            <person name="Daum C."/>
            <person name="Floudas D."/>
            <person name="Sun H."/>
            <person name="Yadav J.S."/>
            <person name="Pangilinan J."/>
            <person name="Larsson K.H."/>
            <person name="Matsuura K."/>
            <person name="Barry K."/>
            <person name="Labutti K."/>
            <person name="Kuo R."/>
            <person name="Ohm R.A."/>
            <person name="Bhattacharya S.S."/>
            <person name="Shirouzu T."/>
            <person name="Yoshinaga Y."/>
            <person name="Martin F.M."/>
            <person name="Grigoriev I.V."/>
            <person name="Hibbett D.S."/>
        </authorList>
    </citation>
    <scope>NUCLEOTIDE SEQUENCE [LARGE SCALE GENOMIC DNA]</scope>
    <source>
        <strain evidence="2 3">TUFC12733</strain>
    </source>
</reference>
<proteinExistence type="predicted"/>
<feature type="non-terminal residue" evidence="2">
    <location>
        <position position="1"/>
    </location>
</feature>
<dbReference type="EMBL" id="KV417281">
    <property type="protein sequence ID" value="KZO96994.1"/>
    <property type="molecule type" value="Genomic_DNA"/>
</dbReference>